<evidence type="ECO:0000259" key="4">
    <source>
        <dbReference type="Pfam" id="PF08450"/>
    </source>
</evidence>
<evidence type="ECO:0000313" key="5">
    <source>
        <dbReference type="EMBL" id="ELV08977.1"/>
    </source>
</evidence>
<feature type="binding site" evidence="3">
    <location>
        <position position="91"/>
    </location>
    <ligand>
        <name>substrate</name>
    </ligand>
</feature>
<dbReference type="Gene3D" id="2.120.10.30">
    <property type="entry name" value="TolB, C-terminal domain"/>
    <property type="match status" value="1"/>
</dbReference>
<organism evidence="5 6">
    <name type="scientific">Wohlfahrtiimonas chitiniclastica SH04</name>
    <dbReference type="NCBI Taxonomy" id="1261130"/>
    <lineage>
        <taxon>Bacteria</taxon>
        <taxon>Pseudomonadati</taxon>
        <taxon>Pseudomonadota</taxon>
        <taxon>Gammaproteobacteria</taxon>
        <taxon>Cardiobacteriales</taxon>
        <taxon>Ignatzschineriaceae</taxon>
        <taxon>Wohlfahrtiimonas</taxon>
    </lineage>
</organism>
<comment type="caution">
    <text evidence="5">The sequence shown here is derived from an EMBL/GenBank/DDBJ whole genome shotgun (WGS) entry which is preliminary data.</text>
</comment>
<evidence type="ECO:0000313" key="6">
    <source>
        <dbReference type="Proteomes" id="UP000011617"/>
    </source>
</evidence>
<feature type="binding site" evidence="3">
    <location>
        <position position="8"/>
    </location>
    <ligand>
        <name>a divalent metal cation</name>
        <dbReference type="ChEBI" id="CHEBI:60240"/>
    </ligand>
</feature>
<dbReference type="PANTHER" id="PTHR10907:SF47">
    <property type="entry name" value="REGUCALCIN"/>
    <property type="match status" value="1"/>
</dbReference>
<feature type="domain" description="SMP-30/Gluconolactonase/LRE-like region" evidence="4">
    <location>
        <begin position="6"/>
        <end position="243"/>
    </location>
</feature>
<dbReference type="GO" id="GO:0019853">
    <property type="term" value="P:L-ascorbic acid biosynthetic process"/>
    <property type="evidence" value="ECO:0007669"/>
    <property type="project" value="TreeGrafter"/>
</dbReference>
<dbReference type="HOGENOM" id="CLU_036110_3_1_6"/>
<dbReference type="PATRIC" id="fig|1261130.3.peg.29"/>
<dbReference type="InterPro" id="IPR005511">
    <property type="entry name" value="SMP-30"/>
</dbReference>
<proteinExistence type="inferred from homology"/>
<reference evidence="5 6" key="1">
    <citation type="journal article" date="2013" name="Genome Announc.">
        <title>Complete Genome Sequence of Wohlfahrtiimonas chitiniclastica Strain SH04, Isolated from Chrysomya megacephala Collected from Pudong International Airport in China.</title>
        <authorList>
            <person name="Cao X.M."/>
            <person name="Chen T."/>
            <person name="Xu L.Z."/>
            <person name="Yao L.S."/>
            <person name="Qi J."/>
            <person name="Zhang X.L."/>
            <person name="Yan Q.L."/>
            <person name="Deng Y.H."/>
            <person name="Guo T.Y."/>
            <person name="Wang J."/>
            <person name="Hu K.X."/>
            <person name="Xu B.L."/>
        </authorList>
    </citation>
    <scope>NUCLEOTIDE SEQUENCE [LARGE SCALE GENOMIC DNA]</scope>
    <source>
        <strain evidence="5 6">SH04</strain>
    </source>
</reference>
<dbReference type="EMBL" id="AOBV01000001">
    <property type="protein sequence ID" value="ELV08977.1"/>
    <property type="molecule type" value="Genomic_DNA"/>
</dbReference>
<evidence type="ECO:0000256" key="2">
    <source>
        <dbReference type="PIRSR" id="PIRSR605511-1"/>
    </source>
</evidence>
<keyword evidence="6" id="KW-1185">Reference proteome</keyword>
<feature type="binding site" evidence="3">
    <location>
        <position position="138"/>
    </location>
    <ligand>
        <name>a divalent metal cation</name>
        <dbReference type="ChEBI" id="CHEBI:60240"/>
    </ligand>
</feature>
<dbReference type="SUPFAM" id="SSF63829">
    <property type="entry name" value="Calcium-dependent phosphotriesterase"/>
    <property type="match status" value="1"/>
</dbReference>
<dbReference type="Proteomes" id="UP000011617">
    <property type="component" value="Unassembled WGS sequence"/>
</dbReference>
<accession>L8XYK2</accession>
<sequence length="276" mass="30167">MVKTLLGESPVWSERDQCLYYVDILGNAIIQYDPIKDAHQSWPVDENIGCIGLIKEGGFIAAMRTGVYRLNARGEKIEHLANIPSDPAHSRFNDGKVDPWGRFWCGTVFEGEAAGAMLCCVHSNGTLEVIDTGLHIVNGIAFSPDGTHMLYSDTQTATIYRYPLDPSNGYIIGERSIFAKGGQPDGGQFDAQGHYWSADFGAGRLTVRNTDGNIIETLNVPSRYPTMMAFGGKDLTTLFVTSSREYTDASDNHSGQLYQCKAPVKGVPAHYFSLGA</sequence>
<keyword evidence="3" id="KW-0862">Zinc</keyword>
<dbReference type="InterPro" id="IPR011042">
    <property type="entry name" value="6-blade_b-propeller_TolB-like"/>
</dbReference>
<feature type="binding site" evidence="3">
    <location>
        <position position="93"/>
    </location>
    <ligand>
        <name>substrate</name>
    </ligand>
</feature>
<gene>
    <name evidence="5" type="ORF">F387_00865</name>
</gene>
<evidence type="ECO:0000256" key="3">
    <source>
        <dbReference type="PIRSR" id="PIRSR605511-2"/>
    </source>
</evidence>
<feature type="active site" description="Proton donor/acceptor" evidence="2">
    <location>
        <position position="185"/>
    </location>
</feature>
<dbReference type="RefSeq" id="WP_008314079.1">
    <property type="nucleotide sequence ID" value="NZ_KB372778.1"/>
</dbReference>
<dbReference type="Pfam" id="PF08450">
    <property type="entry name" value="SGL"/>
    <property type="match status" value="1"/>
</dbReference>
<dbReference type="PRINTS" id="PR01790">
    <property type="entry name" value="SMP30FAMILY"/>
</dbReference>
<dbReference type="InterPro" id="IPR013658">
    <property type="entry name" value="SGL"/>
</dbReference>
<dbReference type="GO" id="GO:0005509">
    <property type="term" value="F:calcium ion binding"/>
    <property type="evidence" value="ECO:0007669"/>
    <property type="project" value="TreeGrafter"/>
</dbReference>
<feature type="binding site" evidence="3">
    <location>
        <position position="185"/>
    </location>
    <ligand>
        <name>a divalent metal cation</name>
        <dbReference type="ChEBI" id="CHEBI:60240"/>
    </ligand>
</feature>
<comment type="similarity">
    <text evidence="1">Belongs to the SMP-30/CGR1 family.</text>
</comment>
<dbReference type="AlphaFoldDB" id="L8XYK2"/>
<dbReference type="GO" id="GO:0004341">
    <property type="term" value="F:gluconolactonase activity"/>
    <property type="evidence" value="ECO:0007669"/>
    <property type="project" value="TreeGrafter"/>
</dbReference>
<protein>
    <submittedName>
        <fullName evidence="5">Putative sugar lactone lactonase YvrE</fullName>
    </submittedName>
</protein>
<keyword evidence="3" id="KW-0479">Metal-binding</keyword>
<evidence type="ECO:0000256" key="1">
    <source>
        <dbReference type="ARBA" id="ARBA00008853"/>
    </source>
</evidence>
<dbReference type="PANTHER" id="PTHR10907">
    <property type="entry name" value="REGUCALCIN"/>
    <property type="match status" value="1"/>
</dbReference>
<dbReference type="OrthoDB" id="9804774at2"/>
<comment type="cofactor">
    <cofactor evidence="3">
        <name>Zn(2+)</name>
        <dbReference type="ChEBI" id="CHEBI:29105"/>
    </cofactor>
    <text evidence="3">Binds 1 divalent metal cation per subunit.</text>
</comment>
<name>L8XYK2_9GAMM</name>